<keyword evidence="2" id="KW-1185">Reference proteome</keyword>
<accession>A0ABN6DWJ9</accession>
<organism evidence="1 2">
    <name type="scientific">Desulfuromonas versatilis</name>
    <dbReference type="NCBI Taxonomy" id="2802975"/>
    <lineage>
        <taxon>Bacteria</taxon>
        <taxon>Pseudomonadati</taxon>
        <taxon>Thermodesulfobacteriota</taxon>
        <taxon>Desulfuromonadia</taxon>
        <taxon>Desulfuromonadales</taxon>
        <taxon>Desulfuromonadaceae</taxon>
        <taxon>Desulfuromonas</taxon>
    </lineage>
</organism>
<dbReference type="RefSeq" id="WP_221251965.1">
    <property type="nucleotide sequence ID" value="NZ_AP024355.1"/>
</dbReference>
<proteinExistence type="predicted"/>
<dbReference type="Proteomes" id="UP001319827">
    <property type="component" value="Chromosome"/>
</dbReference>
<gene>
    <name evidence="1" type="ORF">DESUT3_15700</name>
</gene>
<reference evidence="1 2" key="2">
    <citation type="journal article" date="2021" name="Int. J. Syst. Evol. Microbiol.">
        <title>Isolation and Polyphasic Characterization of Desulfuromonas versatilis sp. Nov., an Electrogenic Bacteria Capable of Versatile Metabolism Isolated from a Graphene Oxide-Reducing Enrichment Culture.</title>
        <authorList>
            <person name="Xie L."/>
            <person name="Yoshida N."/>
            <person name="Ishii S."/>
            <person name="Meng L."/>
        </authorList>
    </citation>
    <scope>NUCLEOTIDE SEQUENCE [LARGE SCALE GENOMIC DNA]</scope>
    <source>
        <strain evidence="1 2">NIT-T3</strain>
    </source>
</reference>
<protein>
    <submittedName>
        <fullName evidence="1">PATAN domain-containing protein</fullName>
    </submittedName>
</protein>
<sequence>MILLPRGNPVKEQIDPGKVNLPSALQKLQAGKFTGYLRFDASSGTGIIIFQQGKLVSALVEEGKDRLIAYDALARIFDLAFSGGTTLDIYRLSPELAVSIHALLHGEVLYRGQELKLIDIRMLLGKFKEERLTGCLRIYTQEHIALIFYRDGSPLGFFHDGSTEIETTADTSMSVARQPGAKVDVLTTRVSADRPLADLMQSADIAGLWQKAREKVLQARQSREEEASRVLEQKEKERRQRILALFHKLGQQHLGKIGGSLVEKEFEKKVAGQGPVSEKALDEFFAGLGKSAKLVAGPSAINNMLEEMKKGLKGLLGG</sequence>
<reference evidence="1 2" key="1">
    <citation type="journal article" date="2016" name="C (Basel)">
        <title>Selective Growth of and Electricity Production by Marine Exoelectrogenic Bacteria in Self-Aggregated Hydrogel of Microbially Reduced Graphene Oxide.</title>
        <authorList>
            <person name="Yoshida N."/>
            <person name="Goto Y."/>
            <person name="Miyata Y."/>
        </authorList>
    </citation>
    <scope>NUCLEOTIDE SEQUENCE [LARGE SCALE GENOMIC DNA]</scope>
    <source>
        <strain evidence="1 2">NIT-T3</strain>
    </source>
</reference>
<name>A0ABN6DWJ9_9BACT</name>
<dbReference type="EMBL" id="AP024355">
    <property type="protein sequence ID" value="BCR04501.1"/>
    <property type="molecule type" value="Genomic_DNA"/>
</dbReference>
<evidence type="ECO:0000313" key="1">
    <source>
        <dbReference type="EMBL" id="BCR04501.1"/>
    </source>
</evidence>
<evidence type="ECO:0000313" key="2">
    <source>
        <dbReference type="Proteomes" id="UP001319827"/>
    </source>
</evidence>